<feature type="region of interest" description="Disordered" evidence="1">
    <location>
        <begin position="266"/>
        <end position="313"/>
    </location>
</feature>
<feature type="transmembrane region" description="Helical" evidence="2">
    <location>
        <begin position="240"/>
        <end position="261"/>
    </location>
</feature>
<feature type="compositionally biased region" description="Basic and acidic residues" evidence="1">
    <location>
        <begin position="283"/>
        <end position="304"/>
    </location>
</feature>
<protein>
    <submittedName>
        <fullName evidence="3">Uncharacterized protein</fullName>
    </submittedName>
</protein>
<feature type="transmembrane region" description="Helical" evidence="2">
    <location>
        <begin position="31"/>
        <end position="51"/>
    </location>
</feature>
<keyword evidence="4" id="KW-1185">Reference proteome</keyword>
<reference evidence="4" key="1">
    <citation type="submission" date="2016-02" db="EMBL/GenBank/DDBJ databases">
        <title>Draft genome sequence of Microdochium bolleyi, a fungal endophyte of beachgrass.</title>
        <authorList>
            <consortium name="DOE Joint Genome Institute"/>
            <person name="David A.S."/>
            <person name="May G."/>
            <person name="Haridas S."/>
            <person name="Lim J."/>
            <person name="Wang M."/>
            <person name="Labutti K."/>
            <person name="Lipzen A."/>
            <person name="Barry K."/>
            <person name="Grigoriev I.V."/>
        </authorList>
    </citation>
    <scope>NUCLEOTIDE SEQUENCE [LARGE SCALE GENOMIC DNA]</scope>
    <source>
        <strain evidence="4">J235TASD1</strain>
    </source>
</reference>
<proteinExistence type="predicted"/>
<evidence type="ECO:0000313" key="3">
    <source>
        <dbReference type="EMBL" id="KXJ88834.1"/>
    </source>
</evidence>
<feature type="compositionally biased region" description="Gly residues" evidence="1">
    <location>
        <begin position="273"/>
        <end position="282"/>
    </location>
</feature>
<feature type="transmembrane region" description="Helical" evidence="2">
    <location>
        <begin position="71"/>
        <end position="91"/>
    </location>
</feature>
<keyword evidence="2" id="KW-1133">Transmembrane helix</keyword>
<gene>
    <name evidence="3" type="ORF">Micbo1qcDRAFT_206977</name>
</gene>
<evidence type="ECO:0000313" key="4">
    <source>
        <dbReference type="Proteomes" id="UP000070501"/>
    </source>
</evidence>
<organism evidence="3 4">
    <name type="scientific">Microdochium bolleyi</name>
    <dbReference type="NCBI Taxonomy" id="196109"/>
    <lineage>
        <taxon>Eukaryota</taxon>
        <taxon>Fungi</taxon>
        <taxon>Dikarya</taxon>
        <taxon>Ascomycota</taxon>
        <taxon>Pezizomycotina</taxon>
        <taxon>Sordariomycetes</taxon>
        <taxon>Xylariomycetidae</taxon>
        <taxon>Xylariales</taxon>
        <taxon>Microdochiaceae</taxon>
        <taxon>Microdochium</taxon>
    </lineage>
</organism>
<dbReference type="InParanoid" id="A0A136IUW7"/>
<feature type="transmembrane region" description="Helical" evidence="2">
    <location>
        <begin position="160"/>
        <end position="185"/>
    </location>
</feature>
<feature type="compositionally biased region" description="Low complexity" evidence="1">
    <location>
        <begin position="398"/>
        <end position="409"/>
    </location>
</feature>
<evidence type="ECO:0000256" key="2">
    <source>
        <dbReference type="SAM" id="Phobius"/>
    </source>
</evidence>
<feature type="transmembrane region" description="Helical" evidence="2">
    <location>
        <begin position="112"/>
        <end position="133"/>
    </location>
</feature>
<dbReference type="STRING" id="196109.A0A136IUW7"/>
<keyword evidence="2" id="KW-0472">Membrane</keyword>
<accession>A0A136IUW7</accession>
<sequence length="445" mass="47905">MYGLGIRLGFYLNWFAGILANLIAVQEIETIRYAFTCFIGATFLALVVQTAQKNTRGTAIDDNTGLTALDTHVVLLLCFGYYYSIVPTYLWRLVTGFDPRLDPTRWPRLKPSVTYIYAHAALVAGVAGFQLWFWAVEAPRTEVCGWQGFLFVMAPMTGNAFRYVSIAFQAVILLICLVSLGVQMFSTDNSQPIHISERHKSTLRIVHAIMLFVIASIIVVATELTIAWNGVTGVNQLNSAGQLIPFVVGVGVLGRVIYLAIRRPPPAPASGSGSSGGVGNGNGKEHTRPHHIDMECGSPPDRDTTATSHYNGNIRRESIASSFDISSISVPSMNVSSTNVSSSNQDDDANVASWAPSGPGHHRLGYLPSSAHALPMEMGGPVRPHVLPMCTSPPVVVPSVKSEPSVKPAKPVEPAALAEPNAPSSSRTPGPRVRRARLFEGTSCP</sequence>
<dbReference type="AlphaFoldDB" id="A0A136IUW7"/>
<name>A0A136IUW7_9PEZI</name>
<dbReference type="Proteomes" id="UP000070501">
    <property type="component" value="Unassembled WGS sequence"/>
</dbReference>
<keyword evidence="2" id="KW-0812">Transmembrane</keyword>
<evidence type="ECO:0000256" key="1">
    <source>
        <dbReference type="SAM" id="MobiDB-lite"/>
    </source>
</evidence>
<feature type="transmembrane region" description="Helical" evidence="2">
    <location>
        <begin position="205"/>
        <end position="228"/>
    </location>
</feature>
<dbReference type="EMBL" id="KQ964257">
    <property type="protein sequence ID" value="KXJ88834.1"/>
    <property type="molecule type" value="Genomic_DNA"/>
</dbReference>
<dbReference type="OrthoDB" id="3945378at2759"/>
<feature type="region of interest" description="Disordered" evidence="1">
    <location>
        <begin position="398"/>
        <end position="445"/>
    </location>
</feature>
<feature type="transmembrane region" description="Helical" evidence="2">
    <location>
        <begin position="6"/>
        <end position="24"/>
    </location>
</feature>